<dbReference type="EMBL" id="MPUH01000004">
    <property type="protein sequence ID" value="OMJ96011.1"/>
    <property type="molecule type" value="Genomic_DNA"/>
</dbReference>
<dbReference type="PIRSF" id="PIRSF000103">
    <property type="entry name" value="HIBADH"/>
    <property type="match status" value="1"/>
</dbReference>
<dbReference type="InterPro" id="IPR029154">
    <property type="entry name" value="HIBADH-like_NADP-bd"/>
</dbReference>
<dbReference type="InterPro" id="IPR008927">
    <property type="entry name" value="6-PGluconate_DH-like_C_sf"/>
</dbReference>
<dbReference type="OrthoDB" id="435038at2759"/>
<dbReference type="GO" id="GO:0050661">
    <property type="term" value="F:NADP binding"/>
    <property type="evidence" value="ECO:0007669"/>
    <property type="project" value="InterPro"/>
</dbReference>
<sequence>MMKVGWIGTGIMGRSMAEHLIKAGYSLQVYNRTPSKSESLIELGAKFASISEIAQSSDVVFTMVGYPSDVEEVILSPLGLLQNMKPGSLLIDHTTSSPSLAVRISQEAEKKNVLVLDAPVSGGDIGAREARLAIMIGGSEEAFNRGLELMKHYGKNIELMGPAGCGQHTKITNQIVIASSMVGMVEGLSYAVKSGLDAEKVINLLNTGAAANFSLKVYGPRVLRGDLEPGFLVEHFVKDLGMALEECKRMNLSLPGLAMVNQLYLSLIANGEGRKGTQALIKVIERLNGIKISPNN</sequence>
<dbReference type="PANTHER" id="PTHR43060">
    <property type="entry name" value="3-HYDROXYISOBUTYRATE DEHYDROGENASE-LIKE 1, MITOCHONDRIAL-RELATED"/>
    <property type="match status" value="1"/>
</dbReference>
<dbReference type="Proteomes" id="UP000187209">
    <property type="component" value="Unassembled WGS sequence"/>
</dbReference>
<dbReference type="GO" id="GO:0016491">
    <property type="term" value="F:oxidoreductase activity"/>
    <property type="evidence" value="ECO:0007669"/>
    <property type="project" value="UniProtKB-KW"/>
</dbReference>
<accession>A0A1R2D466</accession>
<comment type="caution">
    <text evidence="6">The sequence shown here is derived from an EMBL/GenBank/DDBJ whole genome shotgun (WGS) entry which is preliminary data.</text>
</comment>
<evidence type="ECO:0000256" key="3">
    <source>
        <dbReference type="PIRSR" id="PIRSR000103-1"/>
    </source>
</evidence>
<evidence type="ECO:0000259" key="4">
    <source>
        <dbReference type="Pfam" id="PF03446"/>
    </source>
</evidence>
<dbReference type="SUPFAM" id="SSF51735">
    <property type="entry name" value="NAD(P)-binding Rossmann-fold domains"/>
    <property type="match status" value="1"/>
</dbReference>
<dbReference type="GO" id="GO:0051287">
    <property type="term" value="F:NAD binding"/>
    <property type="evidence" value="ECO:0007669"/>
    <property type="project" value="InterPro"/>
</dbReference>
<keyword evidence="1" id="KW-0560">Oxidoreductase</keyword>
<feature type="active site" evidence="3">
    <location>
        <position position="170"/>
    </location>
</feature>
<dbReference type="Pfam" id="PF14833">
    <property type="entry name" value="NAD_binding_11"/>
    <property type="match status" value="1"/>
</dbReference>
<keyword evidence="7" id="KW-1185">Reference proteome</keyword>
<dbReference type="Pfam" id="PF03446">
    <property type="entry name" value="NAD_binding_2"/>
    <property type="match status" value="1"/>
</dbReference>
<dbReference type="InterPro" id="IPR015815">
    <property type="entry name" value="HIBADH-related"/>
</dbReference>
<protein>
    <recommendedName>
        <fullName evidence="8">6-phosphogluconate dehydrogenase NADP-binding domain-containing protein</fullName>
    </recommendedName>
</protein>
<evidence type="ECO:0000313" key="6">
    <source>
        <dbReference type="EMBL" id="OMJ96011.1"/>
    </source>
</evidence>
<evidence type="ECO:0008006" key="8">
    <source>
        <dbReference type="Google" id="ProtNLM"/>
    </source>
</evidence>
<dbReference type="InterPro" id="IPR036291">
    <property type="entry name" value="NAD(P)-bd_dom_sf"/>
</dbReference>
<dbReference type="PANTHER" id="PTHR43060:SF15">
    <property type="entry name" value="3-HYDROXYISOBUTYRATE DEHYDROGENASE-LIKE 1, MITOCHONDRIAL-RELATED"/>
    <property type="match status" value="1"/>
</dbReference>
<feature type="domain" description="6-phosphogluconate dehydrogenase NADP-binding" evidence="4">
    <location>
        <begin position="3"/>
        <end position="161"/>
    </location>
</feature>
<evidence type="ECO:0000256" key="2">
    <source>
        <dbReference type="ARBA" id="ARBA00023027"/>
    </source>
</evidence>
<name>A0A1R2D466_9CILI</name>
<proteinExistence type="predicted"/>
<reference evidence="6 7" key="1">
    <citation type="submission" date="2016-11" db="EMBL/GenBank/DDBJ databases">
        <title>The macronuclear genome of Stentor coeruleus: a giant cell with tiny introns.</title>
        <authorList>
            <person name="Slabodnick M."/>
            <person name="Ruby J.G."/>
            <person name="Reiff S.B."/>
            <person name="Swart E.C."/>
            <person name="Gosai S."/>
            <person name="Prabakaran S."/>
            <person name="Witkowska E."/>
            <person name="Larue G.E."/>
            <person name="Fisher S."/>
            <person name="Freeman R.M."/>
            <person name="Gunawardena J."/>
            <person name="Chu W."/>
            <person name="Stover N.A."/>
            <person name="Gregory B.D."/>
            <person name="Nowacki M."/>
            <person name="Derisi J."/>
            <person name="Roy S.W."/>
            <person name="Marshall W.F."/>
            <person name="Sood P."/>
        </authorList>
    </citation>
    <scope>NUCLEOTIDE SEQUENCE [LARGE SCALE GENOMIC DNA]</scope>
    <source>
        <strain evidence="6">WM001</strain>
    </source>
</reference>
<keyword evidence="2" id="KW-0520">NAD</keyword>
<dbReference type="SUPFAM" id="SSF48179">
    <property type="entry name" value="6-phosphogluconate dehydrogenase C-terminal domain-like"/>
    <property type="match status" value="1"/>
</dbReference>
<evidence type="ECO:0000259" key="5">
    <source>
        <dbReference type="Pfam" id="PF14833"/>
    </source>
</evidence>
<dbReference type="InterPro" id="IPR006115">
    <property type="entry name" value="6PGDH_NADP-bd"/>
</dbReference>
<gene>
    <name evidence="6" type="ORF">SteCoe_386</name>
</gene>
<dbReference type="Gene3D" id="1.10.1040.10">
    <property type="entry name" value="N-(1-d-carboxylethyl)-l-norvaline Dehydrogenase, domain 2"/>
    <property type="match status" value="1"/>
</dbReference>
<feature type="domain" description="3-hydroxyisobutyrate dehydrogenase-like NAD-binding" evidence="5">
    <location>
        <begin position="164"/>
        <end position="284"/>
    </location>
</feature>
<dbReference type="InterPro" id="IPR013328">
    <property type="entry name" value="6PGD_dom2"/>
</dbReference>
<dbReference type="Gene3D" id="3.40.50.720">
    <property type="entry name" value="NAD(P)-binding Rossmann-like Domain"/>
    <property type="match status" value="1"/>
</dbReference>
<organism evidence="6 7">
    <name type="scientific">Stentor coeruleus</name>
    <dbReference type="NCBI Taxonomy" id="5963"/>
    <lineage>
        <taxon>Eukaryota</taxon>
        <taxon>Sar</taxon>
        <taxon>Alveolata</taxon>
        <taxon>Ciliophora</taxon>
        <taxon>Postciliodesmatophora</taxon>
        <taxon>Heterotrichea</taxon>
        <taxon>Heterotrichida</taxon>
        <taxon>Stentoridae</taxon>
        <taxon>Stentor</taxon>
    </lineage>
</organism>
<evidence type="ECO:0000256" key="1">
    <source>
        <dbReference type="ARBA" id="ARBA00023002"/>
    </source>
</evidence>
<dbReference type="AlphaFoldDB" id="A0A1R2D466"/>
<evidence type="ECO:0000313" key="7">
    <source>
        <dbReference type="Proteomes" id="UP000187209"/>
    </source>
</evidence>